<proteinExistence type="predicted"/>
<dbReference type="Pfam" id="PF01040">
    <property type="entry name" value="UbiA"/>
    <property type="match status" value="1"/>
</dbReference>
<dbReference type="OrthoDB" id="434972at2759"/>
<dbReference type="PANTHER" id="PTHR42723">
    <property type="entry name" value="CHLOROPHYLL SYNTHASE"/>
    <property type="match status" value="1"/>
</dbReference>
<evidence type="ECO:0000256" key="3">
    <source>
        <dbReference type="ARBA" id="ARBA00022989"/>
    </source>
</evidence>
<gene>
    <name evidence="6" type="ORF">BD410DRAFT_715760</name>
</gene>
<evidence type="ECO:0000313" key="6">
    <source>
        <dbReference type="EMBL" id="TDL26385.1"/>
    </source>
</evidence>
<evidence type="ECO:0000256" key="1">
    <source>
        <dbReference type="ARBA" id="ARBA00004141"/>
    </source>
</evidence>
<reference evidence="6 7" key="1">
    <citation type="submission" date="2018-06" db="EMBL/GenBank/DDBJ databases">
        <title>A transcriptomic atlas of mushroom development highlights an independent origin of complex multicellularity.</title>
        <authorList>
            <consortium name="DOE Joint Genome Institute"/>
            <person name="Krizsan K."/>
            <person name="Almasi E."/>
            <person name="Merenyi Z."/>
            <person name="Sahu N."/>
            <person name="Viragh M."/>
            <person name="Koszo T."/>
            <person name="Mondo S."/>
            <person name="Kiss B."/>
            <person name="Balint B."/>
            <person name="Kues U."/>
            <person name="Barry K."/>
            <person name="Hegedus J.C."/>
            <person name="Henrissat B."/>
            <person name="Johnson J."/>
            <person name="Lipzen A."/>
            <person name="Ohm R."/>
            <person name="Nagy I."/>
            <person name="Pangilinan J."/>
            <person name="Yan J."/>
            <person name="Xiong Y."/>
            <person name="Grigoriev I.V."/>
            <person name="Hibbett D.S."/>
            <person name="Nagy L.G."/>
        </authorList>
    </citation>
    <scope>NUCLEOTIDE SEQUENCE [LARGE SCALE GENOMIC DNA]</scope>
    <source>
        <strain evidence="6 7">SZMC22713</strain>
    </source>
</reference>
<name>A0A4Y7QG44_9AGAM</name>
<sequence length="290" mass="32551">MKTPPTSVVLRNITTIYLFTHSDYKTIFFPVVLHPSYDLATAHLFACQLFHAATWIWCHLLECNVSNQTFSAEEDIINKPWRPLPSGRIDIRSARALRWFLMIFCLFLSIPFGRGVFCASAALALVQIVHDDFGLSGHPISKNLCNVGGYLTFEVGSTLVISSGSSLDRTVLVALANSALVIFTTIHAQDFADTEGDRMSGRQTLPIVAPEGSRIYILTALFTWSFVLTRIWDLGPASGTIFIFMGALVGIRYFRFRDKIQDQLSFLFYSIWLFSAHLLPMNARGQVLAW</sequence>
<evidence type="ECO:0000256" key="5">
    <source>
        <dbReference type="SAM" id="Phobius"/>
    </source>
</evidence>
<keyword evidence="7" id="KW-1185">Reference proteome</keyword>
<dbReference type="GO" id="GO:0016765">
    <property type="term" value="F:transferase activity, transferring alkyl or aryl (other than methyl) groups"/>
    <property type="evidence" value="ECO:0007669"/>
    <property type="project" value="InterPro"/>
</dbReference>
<dbReference type="AlphaFoldDB" id="A0A4Y7QG44"/>
<dbReference type="InterPro" id="IPR044878">
    <property type="entry name" value="UbiA_sf"/>
</dbReference>
<keyword evidence="4 5" id="KW-0472">Membrane</keyword>
<dbReference type="GO" id="GO:0016020">
    <property type="term" value="C:membrane"/>
    <property type="evidence" value="ECO:0007669"/>
    <property type="project" value="UniProtKB-SubCell"/>
</dbReference>
<evidence type="ECO:0008006" key="8">
    <source>
        <dbReference type="Google" id="ProtNLM"/>
    </source>
</evidence>
<keyword evidence="3 5" id="KW-1133">Transmembrane helix</keyword>
<feature type="transmembrane region" description="Helical" evidence="5">
    <location>
        <begin position="266"/>
        <end position="283"/>
    </location>
</feature>
<dbReference type="EMBL" id="ML170161">
    <property type="protein sequence ID" value="TDL26385.1"/>
    <property type="molecule type" value="Genomic_DNA"/>
</dbReference>
<evidence type="ECO:0000313" key="7">
    <source>
        <dbReference type="Proteomes" id="UP000294933"/>
    </source>
</evidence>
<feature type="transmembrane region" description="Helical" evidence="5">
    <location>
        <begin position="99"/>
        <end position="126"/>
    </location>
</feature>
<organism evidence="6 7">
    <name type="scientific">Rickenella mellea</name>
    <dbReference type="NCBI Taxonomy" id="50990"/>
    <lineage>
        <taxon>Eukaryota</taxon>
        <taxon>Fungi</taxon>
        <taxon>Dikarya</taxon>
        <taxon>Basidiomycota</taxon>
        <taxon>Agaricomycotina</taxon>
        <taxon>Agaricomycetes</taxon>
        <taxon>Hymenochaetales</taxon>
        <taxon>Rickenellaceae</taxon>
        <taxon>Rickenella</taxon>
    </lineage>
</organism>
<dbReference type="InterPro" id="IPR050475">
    <property type="entry name" value="Prenyltransferase_related"/>
</dbReference>
<evidence type="ECO:0000256" key="4">
    <source>
        <dbReference type="ARBA" id="ARBA00023136"/>
    </source>
</evidence>
<accession>A0A4Y7QG44</accession>
<feature type="transmembrane region" description="Helical" evidence="5">
    <location>
        <begin position="237"/>
        <end position="254"/>
    </location>
</feature>
<comment type="subcellular location">
    <subcellularLocation>
        <location evidence="1">Membrane</location>
        <topology evidence="1">Multi-pass membrane protein</topology>
    </subcellularLocation>
</comment>
<evidence type="ECO:0000256" key="2">
    <source>
        <dbReference type="ARBA" id="ARBA00022692"/>
    </source>
</evidence>
<protein>
    <recommendedName>
        <fullName evidence="8">UbiA prenyltransferase</fullName>
    </recommendedName>
</protein>
<dbReference type="InterPro" id="IPR000537">
    <property type="entry name" value="UbiA_prenyltransferase"/>
</dbReference>
<dbReference type="STRING" id="50990.A0A4Y7QG44"/>
<keyword evidence="2 5" id="KW-0812">Transmembrane</keyword>
<dbReference type="PANTHER" id="PTHR42723:SF1">
    <property type="entry name" value="CHLOROPHYLL SYNTHASE, CHLOROPLASTIC"/>
    <property type="match status" value="1"/>
</dbReference>
<dbReference type="CDD" id="cd13965">
    <property type="entry name" value="PT_UbiA_3"/>
    <property type="match status" value="1"/>
</dbReference>
<dbReference type="VEuPathDB" id="FungiDB:BD410DRAFT_715760"/>
<dbReference type="Proteomes" id="UP000294933">
    <property type="component" value="Unassembled WGS sequence"/>
</dbReference>
<dbReference type="Gene3D" id="1.10.357.140">
    <property type="entry name" value="UbiA prenyltransferase"/>
    <property type="match status" value="1"/>
</dbReference>